<dbReference type="PANTHER" id="PTHR10857:SF51">
    <property type="entry name" value="COPINE-5"/>
    <property type="match status" value="1"/>
</dbReference>
<dbReference type="EMBL" id="SRMA01017354">
    <property type="protein sequence ID" value="TRZ02986.1"/>
    <property type="molecule type" value="Genomic_DNA"/>
</dbReference>
<dbReference type="GO" id="GO:0005886">
    <property type="term" value="C:plasma membrane"/>
    <property type="evidence" value="ECO:0007669"/>
    <property type="project" value="TreeGrafter"/>
</dbReference>
<dbReference type="InterPro" id="IPR000008">
    <property type="entry name" value="C2_dom"/>
</dbReference>
<sequence>MRPKAADNAINRRIYITHSSQHVSGLPMSPSFWSLHLLVLLCFCIFSLHLLILLCFGACFWSPSCDPVPVFDLHLLVLLNLLDKDTFSKSDPWRGDQAVERGEFASSHVEHLGTDTNTLFSDSLDDSYSEQRYSQKGTKVASPHVRGERLEQRGVIRTFGTFGRTEVIDNTLNPDFVRKYILDYFFEEKQNLRFDLYDVDSKSPDLSKHDFLGQMFCTLGEIVGSPASRLEKPLGPAVRIYHHSDSEDAVLEDIEAEDSRSFLNAQITAETEAAFGEMLSSRAPHYKAITEICTTLSSADRRKLSVWSRRRSMEKLSEQKNMWSKMAFSYEEHPPYGAMQADAGALLAWGYLGKTVEPSSYQQKNWETAGTSRRARGDVCYSLTFTLNLIQSRALPCSEKTLRVQGLNIRRVLHPLADIPAASFQRVSLMISSECPQAALKVLCGSAAGMGEATRASPAPGLFMHG</sequence>
<dbReference type="Pfam" id="PF00168">
    <property type="entry name" value="C2"/>
    <property type="match status" value="1"/>
</dbReference>
<accession>A0A553RLD4</accession>
<protein>
    <recommendedName>
        <fullName evidence="2">C2 domain-containing protein</fullName>
    </recommendedName>
</protein>
<feature type="domain" description="C2" evidence="2">
    <location>
        <begin position="98"/>
        <end position="234"/>
    </location>
</feature>
<keyword evidence="1" id="KW-0812">Transmembrane</keyword>
<comment type="caution">
    <text evidence="3">The sequence shown here is derived from an EMBL/GenBank/DDBJ whole genome shotgun (WGS) entry which is preliminary data.</text>
</comment>
<dbReference type="Gene3D" id="2.60.40.150">
    <property type="entry name" value="C2 domain"/>
    <property type="match status" value="1"/>
</dbReference>
<dbReference type="AlphaFoldDB" id="A0A553RLD4"/>
<name>A0A553RLD4_9TELE</name>
<dbReference type="CDD" id="cd04048">
    <property type="entry name" value="C2A_Copine"/>
    <property type="match status" value="1"/>
</dbReference>
<evidence type="ECO:0000313" key="4">
    <source>
        <dbReference type="Proteomes" id="UP000316079"/>
    </source>
</evidence>
<evidence type="ECO:0000256" key="1">
    <source>
        <dbReference type="SAM" id="Phobius"/>
    </source>
</evidence>
<dbReference type="STRING" id="623744.A0A553RLD4"/>
<dbReference type="InterPro" id="IPR035892">
    <property type="entry name" value="C2_domain_sf"/>
</dbReference>
<dbReference type="PROSITE" id="PS50004">
    <property type="entry name" value="C2"/>
    <property type="match status" value="1"/>
</dbReference>
<keyword evidence="1" id="KW-1133">Transmembrane helix</keyword>
<proteinExistence type="predicted"/>
<reference evidence="3 4" key="1">
    <citation type="journal article" date="2019" name="Sci. Data">
        <title>Hybrid genome assembly and annotation of Danionella translucida.</title>
        <authorList>
            <person name="Kadobianskyi M."/>
            <person name="Schulze L."/>
            <person name="Schuelke M."/>
            <person name="Judkewitz B."/>
        </authorList>
    </citation>
    <scope>NUCLEOTIDE SEQUENCE [LARGE SCALE GENOMIC DNA]</scope>
    <source>
        <strain evidence="3 4">Bolton</strain>
    </source>
</reference>
<gene>
    <name evidence="3" type="ORF">DNTS_004986</name>
</gene>
<evidence type="ECO:0000313" key="3">
    <source>
        <dbReference type="EMBL" id="TRZ02986.1"/>
    </source>
</evidence>
<feature type="transmembrane region" description="Helical" evidence="1">
    <location>
        <begin position="37"/>
        <end position="63"/>
    </location>
</feature>
<dbReference type="SUPFAM" id="SSF49562">
    <property type="entry name" value="C2 domain (Calcium/lipid-binding domain, CaLB)"/>
    <property type="match status" value="1"/>
</dbReference>
<evidence type="ECO:0000259" key="2">
    <source>
        <dbReference type="PROSITE" id="PS50004"/>
    </source>
</evidence>
<dbReference type="InterPro" id="IPR045052">
    <property type="entry name" value="Copine"/>
</dbReference>
<dbReference type="GO" id="GO:0071277">
    <property type="term" value="P:cellular response to calcium ion"/>
    <property type="evidence" value="ECO:0007669"/>
    <property type="project" value="TreeGrafter"/>
</dbReference>
<organism evidence="3 4">
    <name type="scientific">Danionella cerebrum</name>
    <dbReference type="NCBI Taxonomy" id="2873325"/>
    <lineage>
        <taxon>Eukaryota</taxon>
        <taxon>Metazoa</taxon>
        <taxon>Chordata</taxon>
        <taxon>Craniata</taxon>
        <taxon>Vertebrata</taxon>
        <taxon>Euteleostomi</taxon>
        <taxon>Actinopterygii</taxon>
        <taxon>Neopterygii</taxon>
        <taxon>Teleostei</taxon>
        <taxon>Ostariophysi</taxon>
        <taxon>Cypriniformes</taxon>
        <taxon>Danionidae</taxon>
        <taxon>Danioninae</taxon>
        <taxon>Danionella</taxon>
    </lineage>
</organism>
<keyword evidence="4" id="KW-1185">Reference proteome</keyword>
<dbReference type="PANTHER" id="PTHR10857">
    <property type="entry name" value="COPINE"/>
    <property type="match status" value="1"/>
</dbReference>
<dbReference type="GO" id="GO:0005544">
    <property type="term" value="F:calcium-dependent phospholipid binding"/>
    <property type="evidence" value="ECO:0007669"/>
    <property type="project" value="InterPro"/>
</dbReference>
<dbReference type="Proteomes" id="UP000316079">
    <property type="component" value="Unassembled WGS sequence"/>
</dbReference>
<keyword evidence="1" id="KW-0472">Membrane</keyword>
<dbReference type="OrthoDB" id="5855668at2759"/>